<dbReference type="GO" id="GO:0005737">
    <property type="term" value="C:cytoplasm"/>
    <property type="evidence" value="ECO:0007669"/>
    <property type="project" value="UniProtKB-SubCell"/>
</dbReference>
<keyword evidence="5" id="KW-0963">Cytoplasm</keyword>
<keyword evidence="14" id="KW-1185">Reference proteome</keyword>
<evidence type="ECO:0000256" key="10">
    <source>
        <dbReference type="ARBA" id="ARBA00023235"/>
    </source>
</evidence>
<dbReference type="InterPro" id="IPR037039">
    <property type="entry name" value="CM_AroQ_sf_eucaryotic"/>
</dbReference>
<dbReference type="Pfam" id="PF01817">
    <property type="entry name" value="CM_2"/>
    <property type="match status" value="1"/>
</dbReference>
<dbReference type="OrthoDB" id="191918at2759"/>
<evidence type="ECO:0000313" key="13">
    <source>
        <dbReference type="EMBL" id="OAX77504.1"/>
    </source>
</evidence>
<dbReference type="EMBL" id="LGUA01002424">
    <property type="protein sequence ID" value="OAX77504.1"/>
    <property type="molecule type" value="Genomic_DNA"/>
</dbReference>
<dbReference type="PROSITE" id="PS51169">
    <property type="entry name" value="CHORISMATE_MUT_3"/>
    <property type="match status" value="1"/>
</dbReference>
<dbReference type="Proteomes" id="UP000091918">
    <property type="component" value="Unassembled WGS sequence"/>
</dbReference>
<keyword evidence="9" id="KW-0584">Phenylalanine biosynthesis</keyword>
<evidence type="ECO:0000259" key="12">
    <source>
        <dbReference type="Pfam" id="PF01817"/>
    </source>
</evidence>
<evidence type="ECO:0000256" key="8">
    <source>
        <dbReference type="ARBA" id="ARBA00023141"/>
    </source>
</evidence>
<dbReference type="InterPro" id="IPR036263">
    <property type="entry name" value="Chorismate_II_sf"/>
</dbReference>
<dbReference type="GO" id="GO:0004106">
    <property type="term" value="F:chorismate mutase activity"/>
    <property type="evidence" value="ECO:0007669"/>
    <property type="project" value="UniProtKB-EC"/>
</dbReference>
<dbReference type="GO" id="GO:0046417">
    <property type="term" value="P:chorismate metabolic process"/>
    <property type="evidence" value="ECO:0007669"/>
    <property type="project" value="InterPro"/>
</dbReference>
<evidence type="ECO:0000256" key="2">
    <source>
        <dbReference type="ARBA" id="ARBA00004817"/>
    </source>
</evidence>
<comment type="pathway">
    <text evidence="2">Metabolic intermediate biosynthesis; prephenate biosynthesis; prephenate from chorismate: step 1/1.</text>
</comment>
<dbReference type="InterPro" id="IPR002701">
    <property type="entry name" value="CM_II_prokaryot"/>
</dbReference>
<evidence type="ECO:0000256" key="1">
    <source>
        <dbReference type="ARBA" id="ARBA00004496"/>
    </source>
</evidence>
<dbReference type="EC" id="5.4.99.5" evidence="3"/>
<feature type="domain" description="Chorismate mutase" evidence="12">
    <location>
        <begin position="125"/>
        <end position="232"/>
    </location>
</feature>
<gene>
    <name evidence="13" type="ORF">ACJ72_08196</name>
</gene>
<dbReference type="Gene3D" id="1.10.590.10">
    <property type="entry name" value="Chorismate mutase, AroQ class superfamily, eukaryotic"/>
    <property type="match status" value="2"/>
</dbReference>
<evidence type="ECO:0000256" key="4">
    <source>
        <dbReference type="ARBA" id="ARBA00020296"/>
    </source>
</evidence>
<accession>A0A1B7NL14</accession>
<protein>
    <recommendedName>
        <fullName evidence="4">Chorismate mutase</fullName>
        <ecNumber evidence="3">5.4.99.5</ecNumber>
    </recommendedName>
</protein>
<comment type="subcellular location">
    <subcellularLocation>
        <location evidence="1">Cytoplasm</location>
    </subcellularLocation>
</comment>
<evidence type="ECO:0000313" key="14">
    <source>
        <dbReference type="Proteomes" id="UP000091918"/>
    </source>
</evidence>
<dbReference type="InterPro" id="IPR008238">
    <property type="entry name" value="Chorismate_mutase_AroQ_euk"/>
</dbReference>
<evidence type="ECO:0000256" key="3">
    <source>
        <dbReference type="ARBA" id="ARBA00012404"/>
    </source>
</evidence>
<dbReference type="NCBIfam" id="TIGR01802">
    <property type="entry name" value="CM_pl-yst"/>
    <property type="match status" value="1"/>
</dbReference>
<dbReference type="GO" id="GO:0006571">
    <property type="term" value="P:tyrosine biosynthetic process"/>
    <property type="evidence" value="ECO:0007669"/>
    <property type="project" value="UniProtKB-KW"/>
</dbReference>
<dbReference type="PANTHER" id="PTHR21145">
    <property type="entry name" value="CHORISMATE MUTASE"/>
    <property type="match status" value="1"/>
</dbReference>
<evidence type="ECO:0000256" key="9">
    <source>
        <dbReference type="ARBA" id="ARBA00023222"/>
    </source>
</evidence>
<dbReference type="SUPFAM" id="SSF48600">
    <property type="entry name" value="Chorismate mutase II"/>
    <property type="match status" value="1"/>
</dbReference>
<keyword evidence="6" id="KW-0827">Tyrosine biosynthesis</keyword>
<evidence type="ECO:0000256" key="7">
    <source>
        <dbReference type="ARBA" id="ARBA00022605"/>
    </source>
</evidence>
<dbReference type="GO" id="GO:0009094">
    <property type="term" value="P:L-phenylalanine biosynthetic process"/>
    <property type="evidence" value="ECO:0007669"/>
    <property type="project" value="UniProtKB-KW"/>
</dbReference>
<keyword evidence="8" id="KW-0057">Aromatic amino acid biosynthesis</keyword>
<comment type="catalytic activity">
    <reaction evidence="11">
        <text>chorismate = prephenate</text>
        <dbReference type="Rhea" id="RHEA:13897"/>
        <dbReference type="ChEBI" id="CHEBI:29748"/>
        <dbReference type="ChEBI" id="CHEBI:29934"/>
        <dbReference type="EC" id="5.4.99.5"/>
    </reaction>
    <physiologicalReaction direction="left-to-right" evidence="11">
        <dbReference type="Rhea" id="RHEA:13898"/>
    </physiologicalReaction>
</comment>
<organism evidence="13 14">
    <name type="scientific">Emergomyces africanus</name>
    <dbReference type="NCBI Taxonomy" id="1955775"/>
    <lineage>
        <taxon>Eukaryota</taxon>
        <taxon>Fungi</taxon>
        <taxon>Dikarya</taxon>
        <taxon>Ascomycota</taxon>
        <taxon>Pezizomycotina</taxon>
        <taxon>Eurotiomycetes</taxon>
        <taxon>Eurotiomycetidae</taxon>
        <taxon>Onygenales</taxon>
        <taxon>Ajellomycetaceae</taxon>
        <taxon>Emergomyces</taxon>
    </lineage>
</organism>
<reference evidence="13 14" key="1">
    <citation type="submission" date="2015-07" db="EMBL/GenBank/DDBJ databases">
        <title>Emmonsia species relationships and genome sequence.</title>
        <authorList>
            <person name="Cuomo C.A."/>
            <person name="Schwartz I.S."/>
            <person name="Kenyon C."/>
            <person name="de Hoog G.S."/>
            <person name="Govender N.P."/>
            <person name="Botha A."/>
            <person name="Moreno L."/>
            <person name="de Vries M."/>
            <person name="Munoz J.F."/>
            <person name="Stielow J.B."/>
        </authorList>
    </citation>
    <scope>NUCLEOTIDE SEQUENCE [LARGE SCALE GENOMIC DNA]</scope>
    <source>
        <strain evidence="13 14">CBS 136260</strain>
    </source>
</reference>
<dbReference type="STRING" id="1658172.A0A1B7NL14"/>
<evidence type="ECO:0000256" key="11">
    <source>
        <dbReference type="ARBA" id="ARBA00023979"/>
    </source>
</evidence>
<name>A0A1B7NL14_9EURO</name>
<dbReference type="AlphaFoldDB" id="A0A1B7NL14"/>
<sequence length="246" mass="28133">MDSVMDLSNASKALDIENIRFQLIRLEDTITFLLIERVQFPLNKAIYVPGGVKIPNSTLSLMDYLLREQEHLQSRPILYPKILHPNTVNINNLIKSQYINEILPNTCRKFDHKNCDETQENYGSSAIYDINCLQALSRRIHFGKFVAESKFQANPEKFVKLIKAGDRKGIDEAITNIAVEKKVLERVRLKATMYGMNPAGPVTPDGCNLKIDVEAVVTMYKNSVIPMTKIVEVEYLMQRLKGTEWE</sequence>
<keyword evidence="7" id="KW-0028">Amino-acid biosynthesis</keyword>
<dbReference type="PANTHER" id="PTHR21145:SF12">
    <property type="entry name" value="CHORISMATE MUTASE"/>
    <property type="match status" value="1"/>
</dbReference>
<keyword evidence="10" id="KW-0413">Isomerase</keyword>
<dbReference type="UniPathway" id="UPA00120">
    <property type="reaction ID" value="UER00203"/>
</dbReference>
<evidence type="ECO:0000256" key="6">
    <source>
        <dbReference type="ARBA" id="ARBA00022498"/>
    </source>
</evidence>
<comment type="caution">
    <text evidence="13">The sequence shown here is derived from an EMBL/GenBank/DDBJ whole genome shotgun (WGS) entry which is preliminary data.</text>
</comment>
<proteinExistence type="predicted"/>
<evidence type="ECO:0000256" key="5">
    <source>
        <dbReference type="ARBA" id="ARBA00022490"/>
    </source>
</evidence>